<dbReference type="PANTHER" id="PTHR32161:SF8">
    <property type="entry name" value="DPP6 N-TERMINAL DOMAIN-LIKE PROTEIN"/>
    <property type="match status" value="1"/>
</dbReference>
<comment type="caution">
    <text evidence="3">The sequence shown here is derived from an EMBL/GenBank/DDBJ whole genome shotgun (WGS) entry which is preliminary data.</text>
</comment>
<dbReference type="InterPro" id="IPR011042">
    <property type="entry name" value="6-blade_b-propeller_TolB-like"/>
</dbReference>
<organism evidence="3 4">
    <name type="scientific">Senna tora</name>
    <dbReference type="NCBI Taxonomy" id="362788"/>
    <lineage>
        <taxon>Eukaryota</taxon>
        <taxon>Viridiplantae</taxon>
        <taxon>Streptophyta</taxon>
        <taxon>Embryophyta</taxon>
        <taxon>Tracheophyta</taxon>
        <taxon>Spermatophyta</taxon>
        <taxon>Magnoliopsida</taxon>
        <taxon>eudicotyledons</taxon>
        <taxon>Gunneridae</taxon>
        <taxon>Pentapetalae</taxon>
        <taxon>rosids</taxon>
        <taxon>fabids</taxon>
        <taxon>Fabales</taxon>
        <taxon>Fabaceae</taxon>
        <taxon>Caesalpinioideae</taxon>
        <taxon>Cassia clade</taxon>
        <taxon>Senna</taxon>
    </lineage>
</organism>
<dbReference type="InterPro" id="IPR011659">
    <property type="entry name" value="WD40"/>
</dbReference>
<evidence type="ECO:0000256" key="2">
    <source>
        <dbReference type="SAM" id="SignalP"/>
    </source>
</evidence>
<dbReference type="PANTHER" id="PTHR32161">
    <property type="entry name" value="DPP6 N-TERMINAL DOMAIN-LIKE PROTEIN"/>
    <property type="match status" value="1"/>
</dbReference>
<evidence type="ECO:0000256" key="1">
    <source>
        <dbReference type="SAM" id="MobiDB-lite"/>
    </source>
</evidence>
<dbReference type="SUPFAM" id="SSF82171">
    <property type="entry name" value="DPP6 N-terminal domain-like"/>
    <property type="match status" value="1"/>
</dbReference>
<dbReference type="EMBL" id="JAAIUW010000005">
    <property type="protein sequence ID" value="KAF7829808.1"/>
    <property type="molecule type" value="Genomic_DNA"/>
</dbReference>
<keyword evidence="4" id="KW-1185">Reference proteome</keyword>
<evidence type="ECO:0000313" key="3">
    <source>
        <dbReference type="EMBL" id="KAF7829808.1"/>
    </source>
</evidence>
<reference evidence="3" key="1">
    <citation type="submission" date="2020-09" db="EMBL/GenBank/DDBJ databases">
        <title>Genome-Enabled Discovery of Anthraquinone Biosynthesis in Senna tora.</title>
        <authorList>
            <person name="Kang S.-H."/>
            <person name="Pandey R.P."/>
            <person name="Lee C.-M."/>
            <person name="Sim J.-S."/>
            <person name="Jeong J.-T."/>
            <person name="Choi B.-S."/>
            <person name="Jung M."/>
            <person name="Ginzburg D."/>
            <person name="Zhao K."/>
            <person name="Won S.Y."/>
            <person name="Oh T.-J."/>
            <person name="Yu Y."/>
            <person name="Kim N.-H."/>
            <person name="Lee O.R."/>
            <person name="Lee T.-H."/>
            <person name="Bashyal P."/>
            <person name="Kim T.-S."/>
            <person name="Lee W.-H."/>
            <person name="Kawkins C."/>
            <person name="Kim C.-K."/>
            <person name="Kim J.S."/>
            <person name="Ahn B.O."/>
            <person name="Rhee S.Y."/>
            <person name="Sohng J.K."/>
        </authorList>
    </citation>
    <scope>NUCLEOTIDE SEQUENCE</scope>
    <source>
        <tissue evidence="3">Leaf</tissue>
    </source>
</reference>
<dbReference type="SUPFAM" id="SSF69304">
    <property type="entry name" value="Tricorn protease N-terminal domain"/>
    <property type="match status" value="1"/>
</dbReference>
<dbReference type="PRINTS" id="PR01217">
    <property type="entry name" value="PRICHEXTENSN"/>
</dbReference>
<name>A0A834TWK7_9FABA</name>
<gene>
    <name evidence="3" type="ORF">G2W53_012141</name>
</gene>
<dbReference type="Proteomes" id="UP000634136">
    <property type="component" value="Unassembled WGS sequence"/>
</dbReference>
<evidence type="ECO:0000313" key="4">
    <source>
        <dbReference type="Proteomes" id="UP000634136"/>
    </source>
</evidence>
<feature type="compositionally biased region" description="Pro residues" evidence="1">
    <location>
        <begin position="703"/>
        <end position="762"/>
    </location>
</feature>
<proteinExistence type="predicted"/>
<feature type="signal peptide" evidence="2">
    <location>
        <begin position="1"/>
        <end position="23"/>
    </location>
</feature>
<dbReference type="OrthoDB" id="43744at2759"/>
<feature type="chain" id="PRO_5032953967" evidence="2">
    <location>
        <begin position="24"/>
        <end position="791"/>
    </location>
</feature>
<dbReference type="Pfam" id="PF07676">
    <property type="entry name" value="PD40"/>
    <property type="match status" value="3"/>
</dbReference>
<accession>A0A834TWK7</accession>
<dbReference type="AlphaFoldDB" id="A0A834TWK7"/>
<dbReference type="Gene3D" id="2.120.10.30">
    <property type="entry name" value="TolB, C-terminal domain"/>
    <property type="match status" value="2"/>
</dbReference>
<protein>
    <submittedName>
        <fullName evidence="3">TolB protein</fullName>
    </submittedName>
</protein>
<sequence>MEKPYLSPLFFLFLFLKFLSCSATEYHDTYKDTSIIFFTNGRAFYFFDVYSLPILDTPQPNQEIRITDGHSVNFNGQFPSPSASSVLISLLPNQTAIRLRSDPPPLQLIYVTERNDGVSNIYFDAVYNQASRNARSRSALESVPDRIQIPLLADNVILNRVSMKDKPTVSGEYLVYVSTHEDPGIPQESWAAVYSTHLKTGLTQRLTPQGIADFSPAVSPSGTFTAVASYGEKGWQVDCEVEELSTDIYVFLTRDGSQRVKAVEHGGWPSWVDDRTFYFHRKDDDGWWSVYKATMPADGPVLTETVTVERITPPGLHAFTPATSPGNDKFIAVATRRRGSDYRHIELFDLVKKEFKELTRLISPETHHLNPFISPDSTHVGYHKCRGEPKGDESRQYILENVRSSIPGLSLFRFIGQFPVFSPSGDRITYIRTTGPSGKIWVMNSDGSNNRMVYDKMGFSTAWDPVRPGIIYTSTGPSFASESKNVDVVSVDIDSEETDNYKVLTLDGKNNAFPSPSPDGKWLVFRSGRSGHKNLYIMDAVEGEKAGLQRLTEGPWTDTMSIWSPDGDWILFSSDREQPGGRVFDVYLIHPNGTGLRKLIPEWSGGRTNHAYFSPDGKSVTFTSDYSAISAEPISVPHQFQPYGEIFTINIDGSDLKRLTHDAYEEGTPAWSPKYIEPINVEDPMGQYCNFEDCRFLKEMPSPSAPPFPFPPTQPPPPPPTQPPPPPPKQPPPPPPTQPPPPPPTQPPPPPPTQPPPPPPSPTGIAATVASTSVLLTTFTLDQPNKVILAV</sequence>
<keyword evidence="2" id="KW-0732">Signal</keyword>
<feature type="region of interest" description="Disordered" evidence="1">
    <location>
        <begin position="700"/>
        <end position="766"/>
    </location>
</feature>